<feature type="chain" id="PRO_5041428496" evidence="2">
    <location>
        <begin position="22"/>
        <end position="337"/>
    </location>
</feature>
<evidence type="ECO:0000313" key="3">
    <source>
        <dbReference type="EMBL" id="KAJ3835194.1"/>
    </source>
</evidence>
<dbReference type="EMBL" id="MU806437">
    <property type="protein sequence ID" value="KAJ3835194.1"/>
    <property type="molecule type" value="Genomic_DNA"/>
</dbReference>
<evidence type="ECO:0000256" key="1">
    <source>
        <dbReference type="SAM" id="MobiDB-lite"/>
    </source>
</evidence>
<gene>
    <name evidence="3" type="ORF">F5878DRAFT_323992</name>
</gene>
<keyword evidence="2" id="KW-0732">Signal</keyword>
<dbReference type="Proteomes" id="UP001163846">
    <property type="component" value="Unassembled WGS sequence"/>
</dbReference>
<feature type="region of interest" description="Disordered" evidence="1">
    <location>
        <begin position="31"/>
        <end position="87"/>
    </location>
</feature>
<comment type="caution">
    <text evidence="3">The sequence shown here is derived from an EMBL/GenBank/DDBJ whole genome shotgun (WGS) entry which is preliminary data.</text>
</comment>
<feature type="compositionally biased region" description="Basic and acidic residues" evidence="1">
    <location>
        <begin position="285"/>
        <end position="331"/>
    </location>
</feature>
<feature type="signal peptide" evidence="2">
    <location>
        <begin position="1"/>
        <end position="21"/>
    </location>
</feature>
<dbReference type="AlphaFoldDB" id="A0AA38P2Q6"/>
<organism evidence="3 4">
    <name type="scientific">Lentinula raphanica</name>
    <dbReference type="NCBI Taxonomy" id="153919"/>
    <lineage>
        <taxon>Eukaryota</taxon>
        <taxon>Fungi</taxon>
        <taxon>Dikarya</taxon>
        <taxon>Basidiomycota</taxon>
        <taxon>Agaricomycotina</taxon>
        <taxon>Agaricomycetes</taxon>
        <taxon>Agaricomycetidae</taxon>
        <taxon>Agaricales</taxon>
        <taxon>Marasmiineae</taxon>
        <taxon>Omphalotaceae</taxon>
        <taxon>Lentinula</taxon>
    </lineage>
</organism>
<sequence>MALLSFLRLLPAILLLRPVLMAPPFIPGIPPGTGSSGASESAPASGPPAFDSGSGPAPGYAARTPSGYADTGSGPAPGYAARTPSGYADTGSADTRRYYSAPGYAPVGSGYVPGHTRAALGYASVAPGYASAPGSVPPGSSAVKASSPTAFKLPSKEQVIDFPVYFVAMYQNGQLLKEKQYHSRWNSQRVVGLQIGHNVAGRFAERDSTGSMTISPGRATPQGGLPIGTLKFHFEKGQVINRMWEETEKTTFTSQLDFLQKTERKLKEIGEELKREDPESGWEQSKSEKEKRNSMFAKVEEMERELKEKEEKDRDESKGKRKDAGEEEDRKGKKRRG</sequence>
<accession>A0AA38P2Q6</accession>
<reference evidence="3" key="1">
    <citation type="submission" date="2022-08" db="EMBL/GenBank/DDBJ databases">
        <authorList>
            <consortium name="DOE Joint Genome Institute"/>
            <person name="Min B."/>
            <person name="Riley R."/>
            <person name="Sierra-Patev S."/>
            <person name="Naranjo-Ortiz M."/>
            <person name="Looney B."/>
            <person name="Konkel Z."/>
            <person name="Slot J.C."/>
            <person name="Sakamoto Y."/>
            <person name="Steenwyk J.L."/>
            <person name="Rokas A."/>
            <person name="Carro J."/>
            <person name="Camarero S."/>
            <person name="Ferreira P."/>
            <person name="Molpeceres G."/>
            <person name="Ruiz-Duenas F.J."/>
            <person name="Serrano A."/>
            <person name="Henrissat B."/>
            <person name="Drula E."/>
            <person name="Hughes K.W."/>
            <person name="Mata J.L."/>
            <person name="Ishikawa N.K."/>
            <person name="Vargas-Isla R."/>
            <person name="Ushijima S."/>
            <person name="Smith C.A."/>
            <person name="Ahrendt S."/>
            <person name="Andreopoulos W."/>
            <person name="He G."/>
            <person name="Labutti K."/>
            <person name="Lipzen A."/>
            <person name="Ng V."/>
            <person name="Sandor L."/>
            <person name="Barry K."/>
            <person name="Martinez A.T."/>
            <person name="Xiao Y."/>
            <person name="Gibbons J.G."/>
            <person name="Terashima K."/>
            <person name="Hibbett D.S."/>
            <person name="Grigoriev I.V."/>
        </authorList>
    </citation>
    <scope>NUCLEOTIDE SEQUENCE</scope>
    <source>
        <strain evidence="3">TFB9207</strain>
    </source>
</reference>
<feature type="region of interest" description="Disordered" evidence="1">
    <location>
        <begin position="270"/>
        <end position="337"/>
    </location>
</feature>
<feature type="compositionally biased region" description="Low complexity" evidence="1">
    <location>
        <begin position="32"/>
        <end position="49"/>
    </location>
</feature>
<evidence type="ECO:0000256" key="2">
    <source>
        <dbReference type="SAM" id="SignalP"/>
    </source>
</evidence>
<keyword evidence="4" id="KW-1185">Reference proteome</keyword>
<evidence type="ECO:0000313" key="4">
    <source>
        <dbReference type="Proteomes" id="UP001163846"/>
    </source>
</evidence>
<name>A0AA38P2Q6_9AGAR</name>
<protein>
    <submittedName>
        <fullName evidence="3">Uncharacterized protein</fullName>
    </submittedName>
</protein>
<proteinExistence type="predicted"/>